<dbReference type="Gene3D" id="3.30.230.10">
    <property type="match status" value="1"/>
</dbReference>
<keyword evidence="7 9" id="KW-0067">ATP-binding</keyword>
<dbReference type="HAMAP" id="MF_00061">
    <property type="entry name" value="IspE"/>
    <property type="match status" value="1"/>
</dbReference>
<dbReference type="PIRSF" id="PIRSF010376">
    <property type="entry name" value="IspE"/>
    <property type="match status" value="1"/>
</dbReference>
<keyword evidence="6 9" id="KW-0418">Kinase</keyword>
<sequence>MVLFPNAKINIGLFITEKRPDGFHNIETIFYPIGLCDILELHKEESGAGECIFHTSGIPIDCEPEKNLVIKAYRLLAKEFDLPSVRVHLHKIIPFGAGLGGGSADAAYMLKGLNELFVLGLSDSRLEDYAVRLGSDCAFFIRNRPVYARGKGEMMSSIDLDLNDYYLVLVKPDGGVATPEAYAGITPCAATFDLREVPCCPVADWKERVRNDFENTVNKKLPEINRIKERLDEAGALYVSMTGSGSAVYALFERKVEVKEYFPDYFTWQSE</sequence>
<evidence type="ECO:0000256" key="7">
    <source>
        <dbReference type="ARBA" id="ARBA00022840"/>
    </source>
</evidence>
<dbReference type="Proteomes" id="UP000031980">
    <property type="component" value="Unassembled WGS sequence"/>
</dbReference>
<dbReference type="AlphaFoldDB" id="A0A0C3NHX3"/>
<feature type="domain" description="GHMP kinase C-terminal" evidence="11">
    <location>
        <begin position="211"/>
        <end position="259"/>
    </location>
</feature>
<evidence type="ECO:0000256" key="6">
    <source>
        <dbReference type="ARBA" id="ARBA00022777"/>
    </source>
</evidence>
<proteinExistence type="inferred from homology"/>
<dbReference type="GO" id="GO:0016114">
    <property type="term" value="P:terpenoid biosynthetic process"/>
    <property type="evidence" value="ECO:0007669"/>
    <property type="project" value="UniProtKB-UniRule"/>
</dbReference>
<organism evidence="13 15">
    <name type="scientific">Sanguibacteroides justesenii</name>
    <dbReference type="NCBI Taxonomy" id="1547597"/>
    <lineage>
        <taxon>Bacteria</taxon>
        <taxon>Pseudomonadati</taxon>
        <taxon>Bacteroidota</taxon>
        <taxon>Bacteroidia</taxon>
        <taxon>Bacteroidales</taxon>
        <taxon>Porphyromonadaceae</taxon>
        <taxon>Sanguibacteroides</taxon>
    </lineage>
</organism>
<dbReference type="NCBIfam" id="TIGR00154">
    <property type="entry name" value="ispE"/>
    <property type="match status" value="1"/>
</dbReference>
<comment type="caution">
    <text evidence="13">The sequence shown here is derived from an EMBL/GenBank/DDBJ whole genome shotgun (WGS) entry which is preliminary data.</text>
</comment>
<feature type="active site" evidence="9">
    <location>
        <position position="136"/>
    </location>
</feature>
<keyword evidence="4 9" id="KW-0808">Transferase</keyword>
<feature type="domain" description="GHMP kinase N-terminal" evidence="10">
    <location>
        <begin position="67"/>
        <end position="141"/>
    </location>
</feature>
<dbReference type="EMBL" id="JPIT01000031">
    <property type="protein sequence ID" value="KIO43568.1"/>
    <property type="molecule type" value="Genomic_DNA"/>
</dbReference>
<comment type="function">
    <text evidence="9">Catalyzes the phosphorylation of the position 2 hydroxy group of 4-diphosphocytidyl-2C-methyl-D-erythritol.</text>
</comment>
<dbReference type="PANTHER" id="PTHR43527:SF2">
    <property type="entry name" value="4-DIPHOSPHOCYTIDYL-2-C-METHYL-D-ERYTHRITOL KINASE, CHLOROPLASTIC"/>
    <property type="match status" value="1"/>
</dbReference>
<keyword evidence="15" id="KW-1185">Reference proteome</keyword>
<reference evidence="13 15" key="1">
    <citation type="submission" date="2014-07" db="EMBL/GenBank/DDBJ databases">
        <title>Porphyromonadaceae bacterium OUH 308042 = ATCC BAA-2681 = DSM 28342 draft genome.</title>
        <authorList>
            <person name="Sydenham T.V."/>
            <person name="Hasman H."/>
            <person name="Justensen U.S."/>
        </authorList>
    </citation>
    <scope>NUCLEOTIDE SEQUENCE [LARGE SCALE GENOMIC DNA]</scope>
    <source>
        <strain evidence="13 15">OUH 308042</strain>
    </source>
</reference>
<dbReference type="GO" id="GO:0019288">
    <property type="term" value="P:isopentenyl diphosphate biosynthetic process, methylerythritol 4-phosphate pathway"/>
    <property type="evidence" value="ECO:0007669"/>
    <property type="project" value="UniProtKB-UniRule"/>
</dbReference>
<dbReference type="RefSeq" id="WP_041503772.1">
    <property type="nucleotide sequence ID" value="NZ_JPIT01000031.1"/>
</dbReference>
<dbReference type="SUPFAM" id="SSF54211">
    <property type="entry name" value="Ribosomal protein S5 domain 2-like"/>
    <property type="match status" value="1"/>
</dbReference>
<evidence type="ECO:0000313" key="15">
    <source>
        <dbReference type="Proteomes" id="UP000031980"/>
    </source>
</evidence>
<dbReference type="InterPro" id="IPR020568">
    <property type="entry name" value="Ribosomal_Su5_D2-typ_SF"/>
</dbReference>
<dbReference type="InterPro" id="IPR013750">
    <property type="entry name" value="GHMP_kinase_C_dom"/>
</dbReference>
<evidence type="ECO:0000256" key="3">
    <source>
        <dbReference type="ARBA" id="ARBA00017473"/>
    </source>
</evidence>
<dbReference type="InterPro" id="IPR036554">
    <property type="entry name" value="GHMP_kinase_C_sf"/>
</dbReference>
<dbReference type="Pfam" id="PF08544">
    <property type="entry name" value="GHMP_kinases_C"/>
    <property type="match status" value="1"/>
</dbReference>
<evidence type="ECO:0000313" key="12">
    <source>
        <dbReference type="EMBL" id="KIO43568.1"/>
    </source>
</evidence>
<evidence type="ECO:0000259" key="11">
    <source>
        <dbReference type="Pfam" id="PF08544"/>
    </source>
</evidence>
<keyword evidence="9" id="KW-0414">Isoprene biosynthesis</keyword>
<dbReference type="SUPFAM" id="SSF55060">
    <property type="entry name" value="GHMP Kinase, C-terminal domain"/>
    <property type="match status" value="1"/>
</dbReference>
<evidence type="ECO:0000256" key="8">
    <source>
        <dbReference type="ARBA" id="ARBA00032554"/>
    </source>
</evidence>
<evidence type="ECO:0000256" key="4">
    <source>
        <dbReference type="ARBA" id="ARBA00022679"/>
    </source>
</evidence>
<name>A0A0C3NHX3_9PORP</name>
<evidence type="ECO:0000256" key="2">
    <source>
        <dbReference type="ARBA" id="ARBA00012052"/>
    </source>
</evidence>
<dbReference type="UniPathway" id="UPA00056">
    <property type="reaction ID" value="UER00094"/>
</dbReference>
<dbReference type="EMBL" id="JPIU01000037">
    <property type="protein sequence ID" value="KIO45732.1"/>
    <property type="molecule type" value="Genomic_DNA"/>
</dbReference>
<dbReference type="Proteomes" id="UP000031937">
    <property type="component" value="Unassembled WGS sequence"/>
</dbReference>
<gene>
    <name evidence="9" type="primary">ispE</name>
    <name evidence="13" type="ORF">BA92_04545</name>
    <name evidence="12" type="ORF">IE90_10610</name>
</gene>
<keyword evidence="5 9" id="KW-0547">Nucleotide-binding</keyword>
<protein>
    <recommendedName>
        <fullName evidence="3 9">4-diphosphocytidyl-2-C-methyl-D-erythritol kinase</fullName>
        <shortName evidence="9">CMK</shortName>
        <ecNumber evidence="2 9">2.7.1.148</ecNumber>
    </recommendedName>
    <alternativeName>
        <fullName evidence="8 9">4-(cytidine-5'-diphospho)-2-C-methyl-D-erythritol kinase</fullName>
    </alternativeName>
</protein>
<comment type="catalytic activity">
    <reaction evidence="9">
        <text>4-CDP-2-C-methyl-D-erythritol + ATP = 4-CDP-2-C-methyl-D-erythritol 2-phosphate + ADP + H(+)</text>
        <dbReference type="Rhea" id="RHEA:18437"/>
        <dbReference type="ChEBI" id="CHEBI:15378"/>
        <dbReference type="ChEBI" id="CHEBI:30616"/>
        <dbReference type="ChEBI" id="CHEBI:57823"/>
        <dbReference type="ChEBI" id="CHEBI:57919"/>
        <dbReference type="ChEBI" id="CHEBI:456216"/>
        <dbReference type="EC" id="2.7.1.148"/>
    </reaction>
</comment>
<dbReference type="EC" id="2.7.1.148" evidence="2 9"/>
<evidence type="ECO:0000256" key="1">
    <source>
        <dbReference type="ARBA" id="ARBA00009684"/>
    </source>
</evidence>
<dbReference type="InterPro" id="IPR004424">
    <property type="entry name" value="IspE"/>
</dbReference>
<dbReference type="InterPro" id="IPR014721">
    <property type="entry name" value="Ribsml_uS5_D2-typ_fold_subgr"/>
</dbReference>
<dbReference type="InterPro" id="IPR006204">
    <property type="entry name" value="GHMP_kinase_N_dom"/>
</dbReference>
<dbReference type="PANTHER" id="PTHR43527">
    <property type="entry name" value="4-DIPHOSPHOCYTIDYL-2-C-METHYL-D-ERYTHRITOL KINASE, CHLOROPLASTIC"/>
    <property type="match status" value="1"/>
</dbReference>
<evidence type="ECO:0000259" key="10">
    <source>
        <dbReference type="Pfam" id="PF00288"/>
    </source>
</evidence>
<accession>A0A0C3NHX3</accession>
<comment type="pathway">
    <text evidence="9">Isoprenoid biosynthesis; isopentenyl diphosphate biosynthesis via DXP pathway; isopentenyl diphosphate from 1-deoxy-D-xylulose 5-phosphate: step 3/6.</text>
</comment>
<dbReference type="GO" id="GO:0005524">
    <property type="term" value="F:ATP binding"/>
    <property type="evidence" value="ECO:0007669"/>
    <property type="project" value="UniProtKB-UniRule"/>
</dbReference>
<dbReference type="Gene3D" id="3.30.70.890">
    <property type="entry name" value="GHMP kinase, C-terminal domain"/>
    <property type="match status" value="1"/>
</dbReference>
<evidence type="ECO:0000313" key="14">
    <source>
        <dbReference type="Proteomes" id="UP000031937"/>
    </source>
</evidence>
<reference evidence="12 14" key="2">
    <citation type="submission" date="2014-07" db="EMBL/GenBank/DDBJ databases">
        <title>Porphyromonadaceae bacterium OUH 334697 = ATCC BAA-2682 = DSM 28341 draft genome.</title>
        <authorList>
            <person name="Sydenham T.V."/>
            <person name="Hasman H."/>
            <person name="Justesen U.S."/>
        </authorList>
    </citation>
    <scope>NUCLEOTIDE SEQUENCE [LARGE SCALE GENOMIC DNA]</scope>
    <source>
        <strain evidence="12 14">OUH 334697</strain>
    </source>
</reference>
<feature type="binding site" evidence="9">
    <location>
        <begin position="94"/>
        <end position="104"/>
    </location>
    <ligand>
        <name>ATP</name>
        <dbReference type="ChEBI" id="CHEBI:30616"/>
    </ligand>
</feature>
<evidence type="ECO:0000256" key="9">
    <source>
        <dbReference type="HAMAP-Rule" id="MF_00061"/>
    </source>
</evidence>
<feature type="active site" evidence="9">
    <location>
        <position position="8"/>
    </location>
</feature>
<comment type="similarity">
    <text evidence="1 9">Belongs to the GHMP kinase family. IspE subfamily.</text>
</comment>
<dbReference type="GO" id="GO:0050515">
    <property type="term" value="F:4-(cytidine 5'-diphospho)-2-C-methyl-D-erythritol kinase activity"/>
    <property type="evidence" value="ECO:0007669"/>
    <property type="project" value="UniProtKB-UniRule"/>
</dbReference>
<evidence type="ECO:0000313" key="13">
    <source>
        <dbReference type="EMBL" id="KIO45732.1"/>
    </source>
</evidence>
<dbReference type="Pfam" id="PF00288">
    <property type="entry name" value="GHMP_kinases_N"/>
    <property type="match status" value="1"/>
</dbReference>
<evidence type="ECO:0000256" key="5">
    <source>
        <dbReference type="ARBA" id="ARBA00022741"/>
    </source>
</evidence>